<sequence>MLVCDKCGAGINEGAKFCPQCGDPVTEADRVTIPVTESQMANVEISFGQSSSPNFVKAVEICKNIPTYSVTGEGKQTQHKITLPITEVDLIINLFELVGSWKTSQMLINGHAATKKDLTYYGVGCYRNRQKAYRPEQFCFGEKEYEANIWGCKKLNMPINEWGGGWLDYGEFDKSGVWHFDKNRIKHELEIALKENELCPVLSRKRVLETLDRLPDSINPKRDNNWKYRISYEEVNGDYKEVAVGVKPVIKKINRYVVGGFKPSWEVETADNFSSNDHVIKVNPQPVDEEPRQKRPPKAKRKSGSLSAIWWIVGVIVILYLLFK</sequence>
<evidence type="ECO:0000256" key="2">
    <source>
        <dbReference type="SAM" id="Phobius"/>
    </source>
</evidence>
<gene>
    <name evidence="4" type="ordered locus">Hneap_2062</name>
</gene>
<dbReference type="AlphaFoldDB" id="D0KVQ2"/>
<keyword evidence="2" id="KW-1133">Transmembrane helix</keyword>
<keyword evidence="2" id="KW-0812">Transmembrane</keyword>
<dbReference type="KEGG" id="hna:Hneap_2062"/>
<dbReference type="InterPro" id="IPR026870">
    <property type="entry name" value="Zinc_ribbon_dom"/>
</dbReference>
<proteinExistence type="predicted"/>
<feature type="transmembrane region" description="Helical" evidence="2">
    <location>
        <begin position="304"/>
        <end position="323"/>
    </location>
</feature>
<name>D0KVQ2_HALNC</name>
<organism evidence="4 5">
    <name type="scientific">Halothiobacillus neapolitanus (strain ATCC 23641 / DSM 15147 / CIP 104769 / NCIMB 8539 / c2)</name>
    <name type="common">Thiobacillus neapolitanus</name>
    <dbReference type="NCBI Taxonomy" id="555778"/>
    <lineage>
        <taxon>Bacteria</taxon>
        <taxon>Pseudomonadati</taxon>
        <taxon>Pseudomonadota</taxon>
        <taxon>Gammaproteobacteria</taxon>
        <taxon>Chromatiales</taxon>
        <taxon>Halothiobacillaceae</taxon>
        <taxon>Halothiobacillus</taxon>
    </lineage>
</organism>
<keyword evidence="2" id="KW-0472">Membrane</keyword>
<dbReference type="Pfam" id="PF13240">
    <property type="entry name" value="Zn_Ribbon_1"/>
    <property type="match status" value="1"/>
</dbReference>
<keyword evidence="5" id="KW-1185">Reference proteome</keyword>
<reference evidence="4 5" key="1">
    <citation type="submission" date="2009-10" db="EMBL/GenBank/DDBJ databases">
        <title>Complete sequence of Halothiobacillus neapolitanus c2.</title>
        <authorList>
            <consortium name="US DOE Joint Genome Institute"/>
            <person name="Lucas S."/>
            <person name="Copeland A."/>
            <person name="Lapidus A."/>
            <person name="Glavina del Rio T."/>
            <person name="Tice H."/>
            <person name="Bruce D."/>
            <person name="Goodwin L."/>
            <person name="Pitluck S."/>
            <person name="Davenport K."/>
            <person name="Brettin T."/>
            <person name="Detter J.C."/>
            <person name="Han C."/>
            <person name="Tapia R."/>
            <person name="Larimer F."/>
            <person name="Land M."/>
            <person name="Hauser L."/>
            <person name="Kyrpides N."/>
            <person name="Mikhailova N."/>
            <person name="Kerfeld C."/>
            <person name="Cannon G."/>
            <person name="Heinhort S."/>
        </authorList>
    </citation>
    <scope>NUCLEOTIDE SEQUENCE [LARGE SCALE GENOMIC DNA]</scope>
    <source>
        <strain evidence="5">ATCC 23641 / c2</strain>
    </source>
</reference>
<dbReference type="Proteomes" id="UP000009102">
    <property type="component" value="Chromosome"/>
</dbReference>
<protein>
    <recommendedName>
        <fullName evidence="3">Zinc-ribbon domain-containing protein</fullName>
    </recommendedName>
</protein>
<evidence type="ECO:0000313" key="5">
    <source>
        <dbReference type="Proteomes" id="UP000009102"/>
    </source>
</evidence>
<dbReference type="HOGENOM" id="CLU_857298_0_0_6"/>
<evidence type="ECO:0000256" key="1">
    <source>
        <dbReference type="SAM" id="MobiDB-lite"/>
    </source>
</evidence>
<dbReference type="eggNOG" id="COG1222">
    <property type="taxonomic scope" value="Bacteria"/>
</dbReference>
<dbReference type="RefSeq" id="WP_012824914.1">
    <property type="nucleotide sequence ID" value="NC_013422.1"/>
</dbReference>
<accession>D0KVQ2</accession>
<evidence type="ECO:0000313" key="4">
    <source>
        <dbReference type="EMBL" id="ACX96882.1"/>
    </source>
</evidence>
<evidence type="ECO:0000259" key="3">
    <source>
        <dbReference type="Pfam" id="PF13240"/>
    </source>
</evidence>
<feature type="domain" description="Zinc-ribbon" evidence="3">
    <location>
        <begin position="4"/>
        <end position="25"/>
    </location>
</feature>
<feature type="region of interest" description="Disordered" evidence="1">
    <location>
        <begin position="281"/>
        <end position="300"/>
    </location>
</feature>
<dbReference type="OrthoDB" id="7057995at2"/>
<dbReference type="EMBL" id="CP001801">
    <property type="protein sequence ID" value="ACX96882.1"/>
    <property type="molecule type" value="Genomic_DNA"/>
</dbReference>